<dbReference type="SUPFAM" id="SSF57424">
    <property type="entry name" value="LDL receptor-like module"/>
    <property type="match status" value="2"/>
</dbReference>
<dbReference type="GO" id="GO:0012505">
    <property type="term" value="C:endomembrane system"/>
    <property type="evidence" value="ECO:0007669"/>
    <property type="project" value="UniProtKB-SubCell"/>
</dbReference>
<dbReference type="GO" id="GO:0016192">
    <property type="term" value="P:vesicle-mediated transport"/>
    <property type="evidence" value="ECO:0007669"/>
    <property type="project" value="UniProtKB-ARBA"/>
</dbReference>
<comment type="subcellular location">
    <subcellularLocation>
        <location evidence="2">Endomembrane system</location>
    </subcellularLocation>
    <subcellularLocation>
        <location evidence="1">Membrane</location>
        <topology evidence="1">Single-pass membrane protein</topology>
    </subcellularLocation>
</comment>
<dbReference type="EMBL" id="CAJPEX010001652">
    <property type="protein sequence ID" value="CAG0919633.1"/>
    <property type="molecule type" value="Genomic_DNA"/>
</dbReference>
<name>A0A7R9BQ87_9CRUS</name>
<evidence type="ECO:0000256" key="7">
    <source>
        <dbReference type="ARBA" id="ARBA00023157"/>
    </source>
</evidence>
<evidence type="ECO:0000256" key="1">
    <source>
        <dbReference type="ARBA" id="ARBA00004167"/>
    </source>
</evidence>
<dbReference type="PANTHER" id="PTHR24270">
    <property type="entry name" value="LOW-DENSITY LIPOPROTEIN RECEPTOR-RELATED"/>
    <property type="match status" value="1"/>
</dbReference>
<dbReference type="GO" id="GO:0005886">
    <property type="term" value="C:plasma membrane"/>
    <property type="evidence" value="ECO:0007669"/>
    <property type="project" value="TreeGrafter"/>
</dbReference>
<organism evidence="9">
    <name type="scientific">Notodromas monacha</name>
    <dbReference type="NCBI Taxonomy" id="399045"/>
    <lineage>
        <taxon>Eukaryota</taxon>
        <taxon>Metazoa</taxon>
        <taxon>Ecdysozoa</taxon>
        <taxon>Arthropoda</taxon>
        <taxon>Crustacea</taxon>
        <taxon>Oligostraca</taxon>
        <taxon>Ostracoda</taxon>
        <taxon>Podocopa</taxon>
        <taxon>Podocopida</taxon>
        <taxon>Cypridocopina</taxon>
        <taxon>Cypridoidea</taxon>
        <taxon>Cyprididae</taxon>
        <taxon>Notodromas</taxon>
    </lineage>
</organism>
<dbReference type="SMART" id="SM00192">
    <property type="entry name" value="LDLa"/>
    <property type="match status" value="2"/>
</dbReference>
<dbReference type="CDD" id="cd00112">
    <property type="entry name" value="LDLa"/>
    <property type="match status" value="2"/>
</dbReference>
<dbReference type="InterPro" id="IPR002172">
    <property type="entry name" value="LDrepeatLR_classA_rpt"/>
</dbReference>
<reference evidence="9" key="1">
    <citation type="submission" date="2020-11" db="EMBL/GenBank/DDBJ databases">
        <authorList>
            <person name="Tran Van P."/>
        </authorList>
    </citation>
    <scope>NUCLEOTIDE SEQUENCE</scope>
</reference>
<keyword evidence="6" id="KW-0472">Membrane</keyword>
<evidence type="ECO:0000256" key="8">
    <source>
        <dbReference type="PROSITE-ProRule" id="PRU00124"/>
    </source>
</evidence>
<dbReference type="EMBL" id="OA883689">
    <property type="protein sequence ID" value="CAD7279481.1"/>
    <property type="molecule type" value="Genomic_DNA"/>
</dbReference>
<dbReference type="InterPro" id="IPR050685">
    <property type="entry name" value="LDLR"/>
</dbReference>
<evidence type="ECO:0000256" key="6">
    <source>
        <dbReference type="ARBA" id="ARBA00023136"/>
    </source>
</evidence>
<dbReference type="OrthoDB" id="6372855at2759"/>
<evidence type="ECO:0000256" key="5">
    <source>
        <dbReference type="ARBA" id="ARBA00022989"/>
    </source>
</evidence>
<feature type="disulfide bond" evidence="8">
    <location>
        <begin position="312"/>
        <end position="327"/>
    </location>
</feature>
<keyword evidence="7 8" id="KW-1015">Disulfide bond</keyword>
<dbReference type="Proteomes" id="UP000678499">
    <property type="component" value="Unassembled WGS sequence"/>
</dbReference>
<accession>A0A7R9BQ87</accession>
<dbReference type="InterPro" id="IPR036055">
    <property type="entry name" value="LDL_receptor-like_sf"/>
</dbReference>
<feature type="disulfide bond" evidence="8">
    <location>
        <begin position="300"/>
        <end position="318"/>
    </location>
</feature>
<sequence length="418" mass="46195">IIEEKKAVFPAVTVCNVNVLSANKIKYVSDPVLDKLLKVEEKYGAAIRKKNDSFTGQLVDDYSALCEDGYKRFKSPAAATAIDYWSPEAVEKFWDPFLNGSAKDYPTKKKTFHSYNPCDEIDALSNLPLVGNPAVIVNTALGSLGDVLGQVPLLGGLLEGSTDVERPSQLLQKLRQPRPLGQLRDDVNNPRLRIRLILREIAQRMAMMKYIPNTRALDILGCQDGNLDINYEKLFGICPDRDSVPCIRSLLNTSNINPNCVEVTKLCDGVPDCGDASDEALLCENTQKICEMADSSYFRCNIGSCIVKQWECDGFLDCNDGSDEDDCEPGLQGSEKGSSRFYGIDPFDVESIIKRSKTGDLSDISNVLTPTVAQIEKYGKISFSRMRKNKIQFLTPAIKKSLRNSPQETGLADVIPLA</sequence>
<evidence type="ECO:0000256" key="4">
    <source>
        <dbReference type="ARBA" id="ARBA00022737"/>
    </source>
</evidence>
<protein>
    <submittedName>
        <fullName evidence="9">Uncharacterized protein</fullName>
    </submittedName>
</protein>
<dbReference type="Pfam" id="PF00057">
    <property type="entry name" value="Ldl_recept_a"/>
    <property type="match status" value="2"/>
</dbReference>
<dbReference type="PROSITE" id="PS50068">
    <property type="entry name" value="LDLRA_2"/>
    <property type="match status" value="2"/>
</dbReference>
<evidence type="ECO:0000313" key="10">
    <source>
        <dbReference type="Proteomes" id="UP000678499"/>
    </source>
</evidence>
<dbReference type="PRINTS" id="PR00261">
    <property type="entry name" value="LDLRECEPTOR"/>
</dbReference>
<proteinExistence type="predicted"/>
<dbReference type="Gene3D" id="4.10.400.10">
    <property type="entry name" value="Low-density Lipoprotein Receptor"/>
    <property type="match status" value="2"/>
</dbReference>
<keyword evidence="5" id="KW-1133">Transmembrane helix</keyword>
<evidence type="ECO:0000256" key="2">
    <source>
        <dbReference type="ARBA" id="ARBA00004308"/>
    </source>
</evidence>
<dbReference type="PROSITE" id="PS01209">
    <property type="entry name" value="LDLRA_1"/>
    <property type="match status" value="1"/>
</dbReference>
<dbReference type="AlphaFoldDB" id="A0A7R9BQ87"/>
<feature type="non-terminal residue" evidence="9">
    <location>
        <position position="1"/>
    </location>
</feature>
<keyword evidence="10" id="KW-1185">Reference proteome</keyword>
<gene>
    <name evidence="9" type="ORF">NMOB1V02_LOCUS7153</name>
</gene>
<evidence type="ECO:0000256" key="3">
    <source>
        <dbReference type="ARBA" id="ARBA00022692"/>
    </source>
</evidence>
<comment type="caution">
    <text evidence="8">Lacks conserved residue(s) required for the propagation of feature annotation.</text>
</comment>
<keyword evidence="4" id="KW-0677">Repeat</keyword>
<keyword evidence="3" id="KW-0812">Transmembrane</keyword>
<dbReference type="InterPro" id="IPR023415">
    <property type="entry name" value="LDLR_class-A_CS"/>
</dbReference>
<evidence type="ECO:0000313" key="9">
    <source>
        <dbReference type="EMBL" id="CAD7279481.1"/>
    </source>
</evidence>